<dbReference type="EMBL" id="BARW01000447">
    <property type="protein sequence ID" value="GAI64646.1"/>
    <property type="molecule type" value="Genomic_DNA"/>
</dbReference>
<name>X1RCB7_9ZZZZ</name>
<organism evidence="1">
    <name type="scientific">marine sediment metagenome</name>
    <dbReference type="NCBI Taxonomy" id="412755"/>
    <lineage>
        <taxon>unclassified sequences</taxon>
        <taxon>metagenomes</taxon>
        <taxon>ecological metagenomes</taxon>
    </lineage>
</organism>
<reference evidence="1" key="1">
    <citation type="journal article" date="2014" name="Front. Microbiol.">
        <title>High frequency of phylogenetically diverse reductive dehalogenase-homologous genes in deep subseafloor sedimentary metagenomes.</title>
        <authorList>
            <person name="Kawai M."/>
            <person name="Futagami T."/>
            <person name="Toyoda A."/>
            <person name="Takaki Y."/>
            <person name="Nishi S."/>
            <person name="Hori S."/>
            <person name="Arai W."/>
            <person name="Tsubouchi T."/>
            <person name="Morono Y."/>
            <person name="Uchiyama I."/>
            <person name="Ito T."/>
            <person name="Fujiyama A."/>
            <person name="Inagaki F."/>
            <person name="Takami H."/>
        </authorList>
    </citation>
    <scope>NUCLEOTIDE SEQUENCE</scope>
    <source>
        <strain evidence="1">Expedition CK06-06</strain>
    </source>
</reference>
<sequence length="115" mass="12631">MDKRGLNSVVGTITDAGIAFGTVVPTNMRRYIYKIKTANQFAGPNQLQFGYKPTGAAVILDYIEHANQYDMWNDPDEVKEDSVPIYILPAGSQPYGIGSAAGGTIYVYILYEDSE</sequence>
<comment type="caution">
    <text evidence="1">The sequence shown here is derived from an EMBL/GenBank/DDBJ whole genome shotgun (WGS) entry which is preliminary data.</text>
</comment>
<accession>X1RCB7</accession>
<dbReference type="AlphaFoldDB" id="X1RCB7"/>
<proteinExistence type="predicted"/>
<protein>
    <submittedName>
        <fullName evidence="1">Uncharacterized protein</fullName>
    </submittedName>
</protein>
<gene>
    <name evidence="1" type="ORF">S12H4_01993</name>
</gene>
<evidence type="ECO:0000313" key="1">
    <source>
        <dbReference type="EMBL" id="GAI64646.1"/>
    </source>
</evidence>